<proteinExistence type="inferred from homology"/>
<dbReference type="Gene3D" id="1.10.630.10">
    <property type="entry name" value="Cytochrome P450"/>
    <property type="match status" value="1"/>
</dbReference>
<evidence type="ECO:0000256" key="4">
    <source>
        <dbReference type="ARBA" id="ARBA00022617"/>
    </source>
</evidence>
<dbReference type="InterPro" id="IPR036396">
    <property type="entry name" value="Cyt_P450_sf"/>
</dbReference>
<evidence type="ECO:0000256" key="9">
    <source>
        <dbReference type="SAM" id="SignalP"/>
    </source>
</evidence>
<gene>
    <name evidence="10" type="ORF">M422DRAFT_781867</name>
</gene>
<dbReference type="GO" id="GO:0005506">
    <property type="term" value="F:iron ion binding"/>
    <property type="evidence" value="ECO:0007669"/>
    <property type="project" value="InterPro"/>
</dbReference>
<evidence type="ECO:0000313" key="11">
    <source>
        <dbReference type="Proteomes" id="UP000054279"/>
    </source>
</evidence>
<keyword evidence="11" id="KW-1185">Reference proteome</keyword>
<dbReference type="SUPFAM" id="SSF48264">
    <property type="entry name" value="Cytochrome P450"/>
    <property type="match status" value="1"/>
</dbReference>
<dbReference type="EMBL" id="KN837170">
    <property type="protein sequence ID" value="KIJ37322.1"/>
    <property type="molecule type" value="Genomic_DNA"/>
</dbReference>
<keyword evidence="9" id="KW-0732">Signal</keyword>
<keyword evidence="6" id="KW-0560">Oxidoreductase</keyword>
<dbReference type="GO" id="GO:0020037">
    <property type="term" value="F:heme binding"/>
    <property type="evidence" value="ECO:0007669"/>
    <property type="project" value="InterPro"/>
</dbReference>
<dbReference type="Proteomes" id="UP000054279">
    <property type="component" value="Unassembled WGS sequence"/>
</dbReference>
<keyword evidence="5" id="KW-0479">Metal-binding</keyword>
<evidence type="ECO:0000256" key="3">
    <source>
        <dbReference type="ARBA" id="ARBA00010617"/>
    </source>
</evidence>
<organism evidence="10 11">
    <name type="scientific">Sphaerobolus stellatus (strain SS14)</name>
    <dbReference type="NCBI Taxonomy" id="990650"/>
    <lineage>
        <taxon>Eukaryota</taxon>
        <taxon>Fungi</taxon>
        <taxon>Dikarya</taxon>
        <taxon>Basidiomycota</taxon>
        <taxon>Agaricomycotina</taxon>
        <taxon>Agaricomycetes</taxon>
        <taxon>Phallomycetidae</taxon>
        <taxon>Geastrales</taxon>
        <taxon>Sphaerobolaceae</taxon>
        <taxon>Sphaerobolus</taxon>
    </lineage>
</organism>
<keyword evidence="7" id="KW-0408">Iron</keyword>
<dbReference type="AlphaFoldDB" id="A0A0C9V6Z9"/>
<evidence type="ECO:0000256" key="6">
    <source>
        <dbReference type="ARBA" id="ARBA00023002"/>
    </source>
</evidence>
<evidence type="ECO:0000313" key="10">
    <source>
        <dbReference type="EMBL" id="KIJ37322.1"/>
    </source>
</evidence>
<dbReference type="PANTHER" id="PTHR24305">
    <property type="entry name" value="CYTOCHROME P450"/>
    <property type="match status" value="1"/>
</dbReference>
<dbReference type="GO" id="GO:0004497">
    <property type="term" value="F:monooxygenase activity"/>
    <property type="evidence" value="ECO:0007669"/>
    <property type="project" value="UniProtKB-KW"/>
</dbReference>
<evidence type="ECO:0000256" key="5">
    <source>
        <dbReference type="ARBA" id="ARBA00022723"/>
    </source>
</evidence>
<keyword evidence="8" id="KW-0503">Monooxygenase</keyword>
<dbReference type="PRINTS" id="PR00385">
    <property type="entry name" value="P450"/>
</dbReference>
<keyword evidence="4" id="KW-0349">Heme</keyword>
<dbReference type="InterPro" id="IPR001128">
    <property type="entry name" value="Cyt_P450"/>
</dbReference>
<sequence>MKYILLSLGSALLLLWPVRSLIRRRRCSINYLPGPPPGAWLVGNLPDILCPKEQGEVELAWLQEYGTTLHIKHTFGQDMLWIADPKGLQYILNTGYNFPKAKEHIAAMDMLFGRGIIWAAGSEHARQRKMMASSFTFSALRGYIPLFQQIAQRAVNRIKNDTFSKTTSEVVDIMHWLPLITLDIICEAGFGYQLNATEKGEESTLAAVSHNLFPEVFYDRPIISLALETVAVYVPASLVNLAFRIPFRKVKRLYKYRKVTREEAQDIVNEQMKLRVDGKGDSRDIMSTLVKASTAEDPGLKLNRRQILAQITNLFFAGHDTCAITTTWAIYHLSRNPEYQALIREEIKATRAVAAKRGDDELTITDFDSMKYLLAAVKETLRLTPVVSGLAREAGKDEVIPLAIPQKTKTGEIITSVPVRKGTKIWMALMTYNRLPEVWGLETNQWHPERFLEGRTGGQKGSLEQRSVAGFRDVWGGVLGIVFHLPSRILEMQAILIEMLENFEFSPPPGNVTIMMQASVITAPMVKGGKEGEAELPVSMRVL</sequence>
<evidence type="ECO:0000256" key="2">
    <source>
        <dbReference type="ARBA" id="ARBA00005179"/>
    </source>
</evidence>
<evidence type="ECO:0000256" key="8">
    <source>
        <dbReference type="ARBA" id="ARBA00023033"/>
    </source>
</evidence>
<name>A0A0C9V6Z9_SPHS4</name>
<dbReference type="InterPro" id="IPR050121">
    <property type="entry name" value="Cytochrome_P450_monoxygenase"/>
</dbReference>
<dbReference type="Pfam" id="PF00067">
    <property type="entry name" value="p450"/>
    <property type="match status" value="1"/>
</dbReference>
<protein>
    <submittedName>
        <fullName evidence="10">Unplaced genomic scaffold SPHSTscaffold_95, whole genome shotgun sequence</fullName>
    </submittedName>
</protein>
<dbReference type="InterPro" id="IPR002401">
    <property type="entry name" value="Cyt_P450_E_grp-I"/>
</dbReference>
<feature type="chain" id="PRO_5002205255" evidence="9">
    <location>
        <begin position="21"/>
        <end position="543"/>
    </location>
</feature>
<reference evidence="10 11" key="1">
    <citation type="submission" date="2014-06" db="EMBL/GenBank/DDBJ databases">
        <title>Evolutionary Origins and Diversification of the Mycorrhizal Mutualists.</title>
        <authorList>
            <consortium name="DOE Joint Genome Institute"/>
            <consortium name="Mycorrhizal Genomics Consortium"/>
            <person name="Kohler A."/>
            <person name="Kuo A."/>
            <person name="Nagy L.G."/>
            <person name="Floudas D."/>
            <person name="Copeland A."/>
            <person name="Barry K.W."/>
            <person name="Cichocki N."/>
            <person name="Veneault-Fourrey C."/>
            <person name="LaButti K."/>
            <person name="Lindquist E.A."/>
            <person name="Lipzen A."/>
            <person name="Lundell T."/>
            <person name="Morin E."/>
            <person name="Murat C."/>
            <person name="Riley R."/>
            <person name="Ohm R."/>
            <person name="Sun H."/>
            <person name="Tunlid A."/>
            <person name="Henrissat B."/>
            <person name="Grigoriev I.V."/>
            <person name="Hibbett D.S."/>
            <person name="Martin F."/>
        </authorList>
    </citation>
    <scope>NUCLEOTIDE SEQUENCE [LARGE SCALE GENOMIC DNA]</scope>
    <source>
        <strain evidence="10 11">SS14</strain>
    </source>
</reference>
<accession>A0A0C9V6Z9</accession>
<evidence type="ECO:0000256" key="1">
    <source>
        <dbReference type="ARBA" id="ARBA00001971"/>
    </source>
</evidence>
<dbReference type="PRINTS" id="PR00463">
    <property type="entry name" value="EP450I"/>
</dbReference>
<evidence type="ECO:0000256" key="7">
    <source>
        <dbReference type="ARBA" id="ARBA00023004"/>
    </source>
</evidence>
<dbReference type="OrthoDB" id="1470350at2759"/>
<dbReference type="PANTHER" id="PTHR24305:SF166">
    <property type="entry name" value="CYTOCHROME P450 12A4, MITOCHONDRIAL-RELATED"/>
    <property type="match status" value="1"/>
</dbReference>
<dbReference type="HOGENOM" id="CLU_001570_5_11_1"/>
<dbReference type="GO" id="GO:0016705">
    <property type="term" value="F:oxidoreductase activity, acting on paired donors, with incorporation or reduction of molecular oxygen"/>
    <property type="evidence" value="ECO:0007669"/>
    <property type="project" value="InterPro"/>
</dbReference>
<comment type="similarity">
    <text evidence="3">Belongs to the cytochrome P450 family.</text>
</comment>
<feature type="signal peptide" evidence="9">
    <location>
        <begin position="1"/>
        <end position="20"/>
    </location>
</feature>
<comment type="cofactor">
    <cofactor evidence="1">
        <name>heme</name>
        <dbReference type="ChEBI" id="CHEBI:30413"/>
    </cofactor>
</comment>
<comment type="pathway">
    <text evidence="2">Secondary metabolite biosynthesis.</text>
</comment>